<dbReference type="GO" id="GO:0019344">
    <property type="term" value="P:cysteine biosynthetic process"/>
    <property type="evidence" value="ECO:0007669"/>
    <property type="project" value="TreeGrafter"/>
</dbReference>
<dbReference type="RefSeq" id="WP_194029705.1">
    <property type="nucleotide sequence ID" value="NZ_JADEWZ010000016.1"/>
</dbReference>
<keyword evidence="6 10" id="KW-0812">Transmembrane</keyword>
<dbReference type="PANTHER" id="PTHR37468">
    <property type="entry name" value="SULFATE TRANSPORTER CYSZ"/>
    <property type="match status" value="1"/>
</dbReference>
<protein>
    <submittedName>
        <fullName evidence="11">EI24 domain-containing protein</fullName>
    </submittedName>
</protein>
<evidence type="ECO:0000313" key="11">
    <source>
        <dbReference type="EMBL" id="MBE9116610.1"/>
    </source>
</evidence>
<evidence type="ECO:0000256" key="9">
    <source>
        <dbReference type="ARBA" id="ARBA00023136"/>
    </source>
</evidence>
<reference evidence="11" key="1">
    <citation type="submission" date="2020-10" db="EMBL/GenBank/DDBJ databases">
        <authorList>
            <person name="Castelo-Branco R."/>
            <person name="Eusebio N."/>
            <person name="Adriana R."/>
            <person name="Vieira A."/>
            <person name="Brugerolle De Fraissinette N."/>
            <person name="Rezende De Castro R."/>
            <person name="Schneider M.P."/>
            <person name="Vasconcelos V."/>
            <person name="Leao P.N."/>
        </authorList>
    </citation>
    <scope>NUCLEOTIDE SEQUENCE</scope>
    <source>
        <strain evidence="11">LEGE 07157</strain>
    </source>
</reference>
<dbReference type="GO" id="GO:0005886">
    <property type="term" value="C:plasma membrane"/>
    <property type="evidence" value="ECO:0007669"/>
    <property type="project" value="TreeGrafter"/>
</dbReference>
<dbReference type="Proteomes" id="UP000654482">
    <property type="component" value="Unassembled WGS sequence"/>
</dbReference>
<dbReference type="GO" id="GO:0000103">
    <property type="term" value="P:sulfate assimilation"/>
    <property type="evidence" value="ECO:0007669"/>
    <property type="project" value="TreeGrafter"/>
</dbReference>
<evidence type="ECO:0000256" key="4">
    <source>
        <dbReference type="ARBA" id="ARBA00022519"/>
    </source>
</evidence>
<dbReference type="Pfam" id="PF07264">
    <property type="entry name" value="EI24"/>
    <property type="match status" value="1"/>
</dbReference>
<evidence type="ECO:0000256" key="5">
    <source>
        <dbReference type="ARBA" id="ARBA00022605"/>
    </source>
</evidence>
<keyword evidence="9 10" id="KW-0472">Membrane</keyword>
<dbReference type="InterPro" id="IPR050480">
    <property type="entry name" value="CysZ-like"/>
</dbReference>
<gene>
    <name evidence="11" type="ORF">IQ249_11935</name>
</gene>
<comment type="caution">
    <text evidence="11">The sequence shown here is derived from an EMBL/GenBank/DDBJ whole genome shotgun (WGS) entry which is preliminary data.</text>
</comment>
<dbReference type="GO" id="GO:0009675">
    <property type="term" value="F:high-affinity sulfate:proton symporter activity"/>
    <property type="evidence" value="ECO:0007669"/>
    <property type="project" value="TreeGrafter"/>
</dbReference>
<accession>A0A8J7JB19</accession>
<evidence type="ECO:0000313" key="12">
    <source>
        <dbReference type="Proteomes" id="UP000654482"/>
    </source>
</evidence>
<evidence type="ECO:0000256" key="10">
    <source>
        <dbReference type="SAM" id="Phobius"/>
    </source>
</evidence>
<keyword evidence="8" id="KW-0764">Sulfate transport</keyword>
<evidence type="ECO:0000256" key="2">
    <source>
        <dbReference type="ARBA" id="ARBA00022448"/>
    </source>
</evidence>
<comment type="subcellular location">
    <subcellularLocation>
        <location evidence="1">Membrane</location>
        <topology evidence="1">Multi-pass membrane protein</topology>
    </subcellularLocation>
</comment>
<keyword evidence="12" id="KW-1185">Reference proteome</keyword>
<sequence length="265" mass="29360">MVCGLIAGASYPFRVLSAFGKSPRLLKFLIIPIVANLVIGIALYFGLLFPAWHWLGEWIVNFSNQLDSLIEDLPYWLSFLEYFIDGLGWLVRVLMVIGLFLVTGFIFLQFGVLLGAPWYGQLSEQMEKFRLGRVEIVEVNIFQDIGRAILFEVKKLALWFAIALPLLILGFVPGIGTAIASIGGIALTATIAGLDFLDGPSERRRFSFRKKLGIIFKTFPASTSFSLVCLLLIGVPLLNLVTIPICVASGTLFWCDRVLPKLPSS</sequence>
<evidence type="ECO:0000256" key="6">
    <source>
        <dbReference type="ARBA" id="ARBA00022692"/>
    </source>
</evidence>
<name>A0A8J7JB19_9CYAN</name>
<dbReference type="InterPro" id="IPR059112">
    <property type="entry name" value="CysZ/EI24"/>
</dbReference>
<feature type="transmembrane region" description="Helical" evidence="10">
    <location>
        <begin position="156"/>
        <end position="172"/>
    </location>
</feature>
<feature type="transmembrane region" description="Helical" evidence="10">
    <location>
        <begin position="28"/>
        <end position="52"/>
    </location>
</feature>
<evidence type="ECO:0000256" key="3">
    <source>
        <dbReference type="ARBA" id="ARBA00022475"/>
    </source>
</evidence>
<keyword evidence="5" id="KW-0028">Amino-acid biosynthesis</keyword>
<dbReference type="PANTHER" id="PTHR37468:SF1">
    <property type="entry name" value="SULFATE TRANSPORTER CYSZ"/>
    <property type="match status" value="1"/>
</dbReference>
<keyword evidence="3" id="KW-1003">Cell membrane</keyword>
<feature type="transmembrane region" description="Helical" evidence="10">
    <location>
        <begin position="89"/>
        <end position="120"/>
    </location>
</feature>
<organism evidence="11 12">
    <name type="scientific">Lusitaniella coriacea LEGE 07157</name>
    <dbReference type="NCBI Taxonomy" id="945747"/>
    <lineage>
        <taxon>Bacteria</taxon>
        <taxon>Bacillati</taxon>
        <taxon>Cyanobacteriota</taxon>
        <taxon>Cyanophyceae</taxon>
        <taxon>Spirulinales</taxon>
        <taxon>Lusitaniellaceae</taxon>
        <taxon>Lusitaniella</taxon>
    </lineage>
</organism>
<keyword evidence="2" id="KW-0813">Transport</keyword>
<feature type="transmembrane region" description="Helical" evidence="10">
    <location>
        <begin position="178"/>
        <end position="197"/>
    </location>
</feature>
<proteinExistence type="predicted"/>
<evidence type="ECO:0000256" key="8">
    <source>
        <dbReference type="ARBA" id="ARBA00023032"/>
    </source>
</evidence>
<evidence type="ECO:0000256" key="1">
    <source>
        <dbReference type="ARBA" id="ARBA00004141"/>
    </source>
</evidence>
<keyword evidence="4" id="KW-0997">Cell inner membrane</keyword>
<evidence type="ECO:0000256" key="7">
    <source>
        <dbReference type="ARBA" id="ARBA00022989"/>
    </source>
</evidence>
<keyword evidence="7 10" id="KW-1133">Transmembrane helix</keyword>
<dbReference type="AlphaFoldDB" id="A0A8J7JB19"/>
<dbReference type="EMBL" id="JADEWZ010000016">
    <property type="protein sequence ID" value="MBE9116610.1"/>
    <property type="molecule type" value="Genomic_DNA"/>
</dbReference>